<evidence type="ECO:0000259" key="1">
    <source>
        <dbReference type="Pfam" id="PF00535"/>
    </source>
</evidence>
<name>A0A1I6SNQ1_9FLAO</name>
<dbReference type="Proteomes" id="UP000199312">
    <property type="component" value="Unassembled WGS sequence"/>
</dbReference>
<feature type="domain" description="Glycosyltransferase 2-like" evidence="1">
    <location>
        <begin position="9"/>
        <end position="147"/>
    </location>
</feature>
<dbReference type="Pfam" id="PF00535">
    <property type="entry name" value="Glycos_transf_2"/>
    <property type="match status" value="1"/>
</dbReference>
<dbReference type="InterPro" id="IPR029044">
    <property type="entry name" value="Nucleotide-diphossugar_trans"/>
</dbReference>
<keyword evidence="3" id="KW-1185">Reference proteome</keyword>
<dbReference type="Gene3D" id="3.90.550.10">
    <property type="entry name" value="Spore Coat Polysaccharide Biosynthesis Protein SpsA, Chain A"/>
    <property type="match status" value="1"/>
</dbReference>
<proteinExistence type="predicted"/>
<protein>
    <recommendedName>
        <fullName evidence="1">Glycosyltransferase 2-like domain-containing protein</fullName>
    </recommendedName>
</protein>
<dbReference type="STRING" id="593133.SAMN04488006_0005"/>
<dbReference type="AlphaFoldDB" id="A0A1I6SNQ1"/>
<organism evidence="2 3">
    <name type="scientific">Lutibacter maritimus</name>
    <dbReference type="NCBI Taxonomy" id="593133"/>
    <lineage>
        <taxon>Bacteria</taxon>
        <taxon>Pseudomonadati</taxon>
        <taxon>Bacteroidota</taxon>
        <taxon>Flavobacteriia</taxon>
        <taxon>Flavobacteriales</taxon>
        <taxon>Flavobacteriaceae</taxon>
        <taxon>Lutibacter</taxon>
    </lineage>
</organism>
<accession>A0A1I6SNQ1</accession>
<gene>
    <name evidence="2" type="ORF">SAMN04488006_0005</name>
</gene>
<dbReference type="InterPro" id="IPR001173">
    <property type="entry name" value="Glyco_trans_2-like"/>
</dbReference>
<dbReference type="OrthoDB" id="1374586at2"/>
<evidence type="ECO:0000313" key="2">
    <source>
        <dbReference type="EMBL" id="SFS78561.1"/>
    </source>
</evidence>
<dbReference type="RefSeq" id="WP_090230009.1">
    <property type="nucleotide sequence ID" value="NZ_FOZP01000010.1"/>
</dbReference>
<dbReference type="EMBL" id="FOZP01000010">
    <property type="protein sequence ID" value="SFS78561.1"/>
    <property type="molecule type" value="Genomic_DNA"/>
</dbReference>
<evidence type="ECO:0000313" key="3">
    <source>
        <dbReference type="Proteomes" id="UP000199312"/>
    </source>
</evidence>
<reference evidence="3" key="1">
    <citation type="submission" date="2016-10" db="EMBL/GenBank/DDBJ databases">
        <authorList>
            <person name="Varghese N."/>
            <person name="Submissions S."/>
        </authorList>
    </citation>
    <scope>NUCLEOTIDE SEQUENCE [LARGE SCALE GENOMIC DNA]</scope>
    <source>
        <strain evidence="3">DSM 24450</strain>
    </source>
</reference>
<dbReference type="SUPFAM" id="SSF53448">
    <property type="entry name" value="Nucleotide-diphospho-sugar transferases"/>
    <property type="match status" value="1"/>
</dbReference>
<sequence>MNKLILIAIVIPYYKFSYFNETLKSLAVQTDKRFKVYIGDDASTESCTNLLHNYKGKIDFEYKKFNTNLGKISLVKHWERCLDLVNDEDYIMILGDDDVLSDNVIEMFYNNLENIKKYSNVVRFSSCNINDKGQIISKIFKNPIIENSVNFFFRERRSSLSEYIFNKNKIKEIGLRDFPLAWCTDILAVLEVSNFGNVYSINESIVFIRISKNSISGGLENNKQKKVAAFKFLNYLITKKHSFFNLTQKNNILDEIERLYLNDKKNIKLFFEISNLLLTKFLFKRYYFFLKSIILKYQNKIAQT</sequence>